<evidence type="ECO:0000256" key="2">
    <source>
        <dbReference type="ARBA" id="ARBA00023125"/>
    </source>
</evidence>
<dbReference type="Proteomes" id="UP000886858">
    <property type="component" value="Unassembled WGS sequence"/>
</dbReference>
<sequence>MVQLRDCFPFWEALTEEQRNTLEKNVVKRKFEKGRLLHAGQEDCVGLIAVAEGLLRVFTVSEDGKELTLYRLLERDVCLFSASCIFQDIRFDVMVSAAEETEVYHIPAEIYRRLMETSLPVMEYTSRLMASRFSDVMWLMDQVMNKKLDSRLAAFLLEEADRTGQNRLELTHEQISGHLGSAREVVSRMLKHFQKEGLVELNRGSITLTDREELARLAEGSLM</sequence>
<dbReference type="CDD" id="cd00092">
    <property type="entry name" value="HTH_CRP"/>
    <property type="match status" value="1"/>
</dbReference>
<evidence type="ECO:0000259" key="4">
    <source>
        <dbReference type="PROSITE" id="PS51063"/>
    </source>
</evidence>
<dbReference type="PANTHER" id="PTHR24567">
    <property type="entry name" value="CRP FAMILY TRANSCRIPTIONAL REGULATORY PROTEIN"/>
    <property type="match status" value="1"/>
</dbReference>
<proteinExistence type="predicted"/>
<dbReference type="InterPro" id="IPR050397">
    <property type="entry name" value="Env_Response_Regulators"/>
</dbReference>
<evidence type="ECO:0000313" key="6">
    <source>
        <dbReference type="Proteomes" id="UP000886858"/>
    </source>
</evidence>
<keyword evidence="2" id="KW-0238">DNA-binding</keyword>
<dbReference type="InterPro" id="IPR036390">
    <property type="entry name" value="WH_DNA-bd_sf"/>
</dbReference>
<dbReference type="InterPro" id="IPR012318">
    <property type="entry name" value="HTH_CRP"/>
</dbReference>
<dbReference type="InterPro" id="IPR000595">
    <property type="entry name" value="cNMP-bd_dom"/>
</dbReference>
<accession>A0A9D2I557</accession>
<reference evidence="5" key="2">
    <citation type="submission" date="2021-04" db="EMBL/GenBank/DDBJ databases">
        <authorList>
            <person name="Gilroy R."/>
        </authorList>
    </citation>
    <scope>NUCLEOTIDE SEQUENCE</scope>
    <source>
        <strain evidence="5">CHK179-7159</strain>
    </source>
</reference>
<gene>
    <name evidence="5" type="ORF">H9717_07440</name>
</gene>
<evidence type="ECO:0000256" key="1">
    <source>
        <dbReference type="ARBA" id="ARBA00023015"/>
    </source>
</evidence>
<dbReference type="GO" id="GO:0003677">
    <property type="term" value="F:DNA binding"/>
    <property type="evidence" value="ECO:0007669"/>
    <property type="project" value="UniProtKB-KW"/>
</dbReference>
<dbReference type="Pfam" id="PF13545">
    <property type="entry name" value="HTH_Crp_2"/>
    <property type="match status" value="1"/>
</dbReference>
<dbReference type="PANTHER" id="PTHR24567:SF74">
    <property type="entry name" value="HTH-TYPE TRANSCRIPTIONAL REGULATOR ARCR"/>
    <property type="match status" value="1"/>
</dbReference>
<comment type="caution">
    <text evidence="5">The sequence shown here is derived from an EMBL/GenBank/DDBJ whole genome shotgun (WGS) entry which is preliminary data.</text>
</comment>
<dbReference type="AlphaFoldDB" id="A0A9D2I557"/>
<keyword evidence="1" id="KW-0805">Transcription regulation</keyword>
<organism evidence="5 6">
    <name type="scientific">Candidatus Eisenbergiella merdipullorum</name>
    <dbReference type="NCBI Taxonomy" id="2838553"/>
    <lineage>
        <taxon>Bacteria</taxon>
        <taxon>Bacillati</taxon>
        <taxon>Bacillota</taxon>
        <taxon>Clostridia</taxon>
        <taxon>Lachnospirales</taxon>
        <taxon>Lachnospiraceae</taxon>
        <taxon>Eisenbergiella</taxon>
    </lineage>
</organism>
<keyword evidence="3" id="KW-0804">Transcription</keyword>
<dbReference type="Pfam" id="PF00027">
    <property type="entry name" value="cNMP_binding"/>
    <property type="match status" value="1"/>
</dbReference>
<dbReference type="CDD" id="cd00038">
    <property type="entry name" value="CAP_ED"/>
    <property type="match status" value="1"/>
</dbReference>
<dbReference type="GO" id="GO:0005829">
    <property type="term" value="C:cytosol"/>
    <property type="evidence" value="ECO:0007669"/>
    <property type="project" value="TreeGrafter"/>
</dbReference>
<evidence type="ECO:0000256" key="3">
    <source>
        <dbReference type="ARBA" id="ARBA00023163"/>
    </source>
</evidence>
<feature type="domain" description="HTH crp-type" evidence="4">
    <location>
        <begin position="146"/>
        <end position="212"/>
    </location>
</feature>
<dbReference type="InterPro" id="IPR036388">
    <property type="entry name" value="WH-like_DNA-bd_sf"/>
</dbReference>
<dbReference type="Gene3D" id="1.10.10.10">
    <property type="entry name" value="Winged helix-like DNA-binding domain superfamily/Winged helix DNA-binding domain"/>
    <property type="match status" value="1"/>
</dbReference>
<dbReference type="GO" id="GO:0003700">
    <property type="term" value="F:DNA-binding transcription factor activity"/>
    <property type="evidence" value="ECO:0007669"/>
    <property type="project" value="TreeGrafter"/>
</dbReference>
<dbReference type="SMART" id="SM00419">
    <property type="entry name" value="HTH_CRP"/>
    <property type="match status" value="1"/>
</dbReference>
<dbReference type="InterPro" id="IPR018490">
    <property type="entry name" value="cNMP-bd_dom_sf"/>
</dbReference>
<dbReference type="Gene3D" id="2.60.120.10">
    <property type="entry name" value="Jelly Rolls"/>
    <property type="match status" value="1"/>
</dbReference>
<dbReference type="EMBL" id="DWYY01000077">
    <property type="protein sequence ID" value="HJA92936.1"/>
    <property type="molecule type" value="Genomic_DNA"/>
</dbReference>
<dbReference type="SUPFAM" id="SSF46785">
    <property type="entry name" value="Winged helix' DNA-binding domain"/>
    <property type="match status" value="1"/>
</dbReference>
<name>A0A9D2I557_9FIRM</name>
<dbReference type="InterPro" id="IPR014710">
    <property type="entry name" value="RmlC-like_jellyroll"/>
</dbReference>
<evidence type="ECO:0000313" key="5">
    <source>
        <dbReference type="EMBL" id="HJA92936.1"/>
    </source>
</evidence>
<dbReference type="SUPFAM" id="SSF51206">
    <property type="entry name" value="cAMP-binding domain-like"/>
    <property type="match status" value="1"/>
</dbReference>
<protein>
    <submittedName>
        <fullName evidence="5">Crp/Fnr family transcriptional regulator</fullName>
    </submittedName>
</protein>
<reference evidence="5" key="1">
    <citation type="journal article" date="2021" name="PeerJ">
        <title>Extensive microbial diversity within the chicken gut microbiome revealed by metagenomics and culture.</title>
        <authorList>
            <person name="Gilroy R."/>
            <person name="Ravi A."/>
            <person name="Getino M."/>
            <person name="Pursley I."/>
            <person name="Horton D.L."/>
            <person name="Alikhan N.F."/>
            <person name="Baker D."/>
            <person name="Gharbi K."/>
            <person name="Hall N."/>
            <person name="Watson M."/>
            <person name="Adriaenssens E.M."/>
            <person name="Foster-Nyarko E."/>
            <person name="Jarju S."/>
            <person name="Secka A."/>
            <person name="Antonio M."/>
            <person name="Oren A."/>
            <person name="Chaudhuri R.R."/>
            <person name="La Ragione R."/>
            <person name="Hildebrand F."/>
            <person name="Pallen M.J."/>
        </authorList>
    </citation>
    <scope>NUCLEOTIDE SEQUENCE</scope>
    <source>
        <strain evidence="5">CHK179-7159</strain>
    </source>
</reference>
<dbReference type="PRINTS" id="PR00034">
    <property type="entry name" value="HTHCRP"/>
</dbReference>
<dbReference type="PROSITE" id="PS51063">
    <property type="entry name" value="HTH_CRP_2"/>
    <property type="match status" value="1"/>
</dbReference>